<name>A0A2W5URT5_9BACT</name>
<organism evidence="10 11">
    <name type="scientific">Archangium gephyra</name>
    <dbReference type="NCBI Taxonomy" id="48"/>
    <lineage>
        <taxon>Bacteria</taxon>
        <taxon>Pseudomonadati</taxon>
        <taxon>Myxococcota</taxon>
        <taxon>Myxococcia</taxon>
        <taxon>Myxococcales</taxon>
        <taxon>Cystobacterineae</taxon>
        <taxon>Archangiaceae</taxon>
        <taxon>Archangium</taxon>
    </lineage>
</organism>
<dbReference type="Pfam" id="PF12704">
    <property type="entry name" value="MacB_PCD"/>
    <property type="match status" value="1"/>
</dbReference>
<keyword evidence="3 7" id="KW-0812">Transmembrane</keyword>
<feature type="transmembrane region" description="Helical" evidence="7">
    <location>
        <begin position="340"/>
        <end position="369"/>
    </location>
</feature>
<evidence type="ECO:0000256" key="3">
    <source>
        <dbReference type="ARBA" id="ARBA00022692"/>
    </source>
</evidence>
<dbReference type="InterPro" id="IPR050250">
    <property type="entry name" value="Macrolide_Exporter_MacB"/>
</dbReference>
<gene>
    <name evidence="10" type="ORF">DI536_31165</name>
</gene>
<feature type="transmembrane region" description="Helical" evidence="7">
    <location>
        <begin position="389"/>
        <end position="415"/>
    </location>
</feature>
<evidence type="ECO:0000256" key="5">
    <source>
        <dbReference type="ARBA" id="ARBA00023136"/>
    </source>
</evidence>
<dbReference type="GO" id="GO:0005886">
    <property type="term" value="C:plasma membrane"/>
    <property type="evidence" value="ECO:0007669"/>
    <property type="project" value="UniProtKB-SubCell"/>
</dbReference>
<keyword evidence="4 7" id="KW-1133">Transmembrane helix</keyword>
<evidence type="ECO:0000256" key="7">
    <source>
        <dbReference type="SAM" id="Phobius"/>
    </source>
</evidence>
<feature type="domain" description="MacB-like periplasmic core" evidence="9">
    <location>
        <begin position="18"/>
        <end position="239"/>
    </location>
</feature>
<evidence type="ECO:0000256" key="2">
    <source>
        <dbReference type="ARBA" id="ARBA00022475"/>
    </source>
</evidence>
<reference evidence="10 11" key="1">
    <citation type="submission" date="2017-08" db="EMBL/GenBank/DDBJ databases">
        <title>Infants hospitalized years apart are colonized by the same room-sourced microbial strains.</title>
        <authorList>
            <person name="Brooks B."/>
            <person name="Olm M.R."/>
            <person name="Firek B.A."/>
            <person name="Baker R."/>
            <person name="Thomas B.C."/>
            <person name="Morowitz M.J."/>
            <person name="Banfield J.F."/>
        </authorList>
    </citation>
    <scope>NUCLEOTIDE SEQUENCE [LARGE SCALE GENOMIC DNA]</scope>
    <source>
        <strain evidence="10">S2_003_000_R2_14</strain>
    </source>
</reference>
<evidence type="ECO:0000256" key="1">
    <source>
        <dbReference type="ARBA" id="ARBA00004651"/>
    </source>
</evidence>
<accession>A0A2W5URT5</accession>
<dbReference type="PANTHER" id="PTHR30572">
    <property type="entry name" value="MEMBRANE COMPONENT OF TRANSPORTER-RELATED"/>
    <property type="match status" value="1"/>
</dbReference>
<keyword evidence="2" id="KW-1003">Cell membrane</keyword>
<dbReference type="EMBL" id="QFQP01000041">
    <property type="protein sequence ID" value="PZR05924.1"/>
    <property type="molecule type" value="Genomic_DNA"/>
</dbReference>
<proteinExistence type="inferred from homology"/>
<protein>
    <submittedName>
        <fullName evidence="10">ABC transporter permease</fullName>
    </submittedName>
</protein>
<dbReference type="InterPro" id="IPR025857">
    <property type="entry name" value="MacB_PCD"/>
</dbReference>
<feature type="transmembrane region" description="Helical" evidence="7">
    <location>
        <begin position="20"/>
        <end position="38"/>
    </location>
</feature>
<dbReference type="Pfam" id="PF02687">
    <property type="entry name" value="FtsX"/>
    <property type="match status" value="1"/>
</dbReference>
<sequence>MLLRIAFLSLWQHRRRTGVLMTAIALVTALMVVMLGVSEGMSRSLVEMSTTLMSGHINVAGFFKVTAGQASPVVTHVKEVSEVVRKELPEIQYIVQRGRGYAKLVGESGSQLLGLSGVNIESEQGLKKTLRIKEGRLEDLAKPNTLLLFADQAANLNVRVGDALTISAPTPRGTNNTVDVTVVAIAHNMGMMSQFSCFVPEETLRQLYQLRDDTTGALQIYLPTSDLEVVKKLQGRLREALTAAKFEVMDDDPRVFFMKFENVAREPWVGQKLDITNWHDEVSFASWTVDLMSFLSFFLGSLILAVIGVGIMIVMWISIRERTREIGTLRAIGMQRGSVLLMFLTEGFLLGILSTLAGAVLGVLGSLALTSANMTVPPGVQFVLLSDKLIVIPTVQWVVSVVLFITFVVTLISIVPSFIAARLKPVTAMQHAG</sequence>
<evidence type="ECO:0000259" key="9">
    <source>
        <dbReference type="Pfam" id="PF12704"/>
    </source>
</evidence>
<comment type="caution">
    <text evidence="10">The sequence shown here is derived from an EMBL/GenBank/DDBJ whole genome shotgun (WGS) entry which is preliminary data.</text>
</comment>
<keyword evidence="5 7" id="KW-0472">Membrane</keyword>
<comment type="subcellular location">
    <subcellularLocation>
        <location evidence="1">Cell membrane</location>
        <topology evidence="1">Multi-pass membrane protein</topology>
    </subcellularLocation>
</comment>
<dbReference type="AlphaFoldDB" id="A0A2W5URT5"/>
<evidence type="ECO:0000256" key="6">
    <source>
        <dbReference type="ARBA" id="ARBA00038076"/>
    </source>
</evidence>
<feature type="domain" description="ABC3 transporter permease C-terminal" evidence="8">
    <location>
        <begin position="298"/>
        <end position="425"/>
    </location>
</feature>
<evidence type="ECO:0000259" key="8">
    <source>
        <dbReference type="Pfam" id="PF02687"/>
    </source>
</evidence>
<dbReference type="PANTHER" id="PTHR30572:SF4">
    <property type="entry name" value="ABC TRANSPORTER PERMEASE YTRF"/>
    <property type="match status" value="1"/>
</dbReference>
<evidence type="ECO:0000313" key="11">
    <source>
        <dbReference type="Proteomes" id="UP000249061"/>
    </source>
</evidence>
<comment type="similarity">
    <text evidence="6">Belongs to the ABC-4 integral membrane protein family.</text>
</comment>
<evidence type="ECO:0000313" key="10">
    <source>
        <dbReference type="EMBL" id="PZR05924.1"/>
    </source>
</evidence>
<feature type="transmembrane region" description="Helical" evidence="7">
    <location>
        <begin position="294"/>
        <end position="319"/>
    </location>
</feature>
<dbReference type="GO" id="GO:0022857">
    <property type="term" value="F:transmembrane transporter activity"/>
    <property type="evidence" value="ECO:0007669"/>
    <property type="project" value="TreeGrafter"/>
</dbReference>
<dbReference type="Proteomes" id="UP000249061">
    <property type="component" value="Unassembled WGS sequence"/>
</dbReference>
<dbReference type="InterPro" id="IPR003838">
    <property type="entry name" value="ABC3_permease_C"/>
</dbReference>
<evidence type="ECO:0000256" key="4">
    <source>
        <dbReference type="ARBA" id="ARBA00022989"/>
    </source>
</evidence>